<reference evidence="1 2" key="1">
    <citation type="submission" date="2015-04" db="EMBL/GenBank/DDBJ databases">
        <title>Draft Genome Sequence of the Novel Agar-Digesting Marine Bacterium Q1.</title>
        <authorList>
            <person name="Li Y."/>
            <person name="Li D."/>
            <person name="Chen G."/>
            <person name="Du Z."/>
        </authorList>
    </citation>
    <scope>NUCLEOTIDE SEQUENCE [LARGE SCALE GENOMIC DNA]</scope>
    <source>
        <strain evidence="1 2">Q1</strain>
    </source>
</reference>
<dbReference type="RefSeq" id="WP_048688405.1">
    <property type="nucleotide sequence ID" value="NZ_KQ130482.1"/>
</dbReference>
<dbReference type="EMBL" id="LAZL01000002">
    <property type="protein sequence ID" value="KMT66750.1"/>
    <property type="molecule type" value="Genomic_DNA"/>
</dbReference>
<dbReference type="Pfam" id="PF09614">
    <property type="entry name" value="Cas_Csy2"/>
    <property type="match status" value="1"/>
</dbReference>
<dbReference type="InterPro" id="IPR013398">
    <property type="entry name" value="CRISPR-assoc_prot_Csy2"/>
</dbReference>
<evidence type="ECO:0000313" key="1">
    <source>
        <dbReference type="EMBL" id="KMT66750.1"/>
    </source>
</evidence>
<dbReference type="STRING" id="1513271.XM47_01090"/>
<gene>
    <name evidence="1" type="ORF">XM47_01090</name>
</gene>
<proteinExistence type="predicted"/>
<sequence>MNSFDEIAKIKDIQDRNRAFKRAFSAVTPFVDITNSPDLACCALINLTERLDLVDNVLDKEQALAKLSNDKFIKRSLNTFKYRHSHNLKFPDYRAHGTLRLKPLKYQFSQEPYQNRQGYAQTASDVNASIFLCAEFLIQGHLTCIGKALIDRNTIIENQLLELGLSQCNLDLMKNELDGITNNQTIDDLEANFFPQLRFPNGQNQYISLTPVISHFIQSQVHKYCISNYKSSMNYSMERSANVGSLAASTGGKVKLFKSLPSKLNFKHTNKTTKWNRFEFNEIMHSYRNLNDGLVTPNTRVQLNKKMMESLTVNLTQWLKTKCRRLDNEPTTHELVRLFNLDLSYHNKLSQYAYNPYFTKLFTRAFNNTANLSSNIGKTSQNNSKNQNFLLLPNLQINDANALNSGYAVGFPSLTGISGFIHKLQLNINNLHNLKVQLSDFAICIHKYCLANRSYTKELELTSNNKLVSPGLVDSVECDLSISVVIKMNNSENLPSDILINSLPTHFCGGSVHINLDDLSLLQQINNFEKIVEAIPDKNGQWLSPYQIEKTTIEDLLNAANFSRNLILINSGYLFLEVPTNKLGVIDNLKHAFAENVLSIANLTSFNYGTNYSRLFWSLHVSEYEINLLHKLENMHHETT</sequence>
<accession>A0A0J8GVD7</accession>
<keyword evidence="2" id="KW-1185">Reference proteome</keyword>
<name>A0A0J8GVD7_9ALTE</name>
<evidence type="ECO:0000313" key="2">
    <source>
        <dbReference type="Proteomes" id="UP000037600"/>
    </source>
</evidence>
<dbReference type="AlphaFoldDB" id="A0A0J8GVD7"/>
<dbReference type="Proteomes" id="UP000037600">
    <property type="component" value="Unassembled WGS sequence"/>
</dbReference>
<protein>
    <submittedName>
        <fullName evidence="1">Uncharacterized protein</fullName>
    </submittedName>
</protein>
<organism evidence="1 2">
    <name type="scientific">Catenovulum maritimum</name>
    <dbReference type="NCBI Taxonomy" id="1513271"/>
    <lineage>
        <taxon>Bacteria</taxon>
        <taxon>Pseudomonadati</taxon>
        <taxon>Pseudomonadota</taxon>
        <taxon>Gammaproteobacteria</taxon>
        <taxon>Alteromonadales</taxon>
        <taxon>Alteromonadaceae</taxon>
        <taxon>Catenovulum</taxon>
    </lineage>
</organism>
<dbReference type="OrthoDB" id="1550641at2"/>
<comment type="caution">
    <text evidence="1">The sequence shown here is derived from an EMBL/GenBank/DDBJ whole genome shotgun (WGS) entry which is preliminary data.</text>
</comment>